<reference evidence="2 3" key="1">
    <citation type="journal article" date="2015" name="Fungal Genet. Biol.">
        <title>Evolution of novel wood decay mechanisms in Agaricales revealed by the genome sequences of Fistulina hepatica and Cylindrobasidium torrendii.</title>
        <authorList>
            <person name="Floudas D."/>
            <person name="Held B.W."/>
            <person name="Riley R."/>
            <person name="Nagy L.G."/>
            <person name="Koehler G."/>
            <person name="Ransdell A.S."/>
            <person name="Younus H."/>
            <person name="Chow J."/>
            <person name="Chiniquy J."/>
            <person name="Lipzen A."/>
            <person name="Tritt A."/>
            <person name="Sun H."/>
            <person name="Haridas S."/>
            <person name="LaButti K."/>
            <person name="Ohm R.A."/>
            <person name="Kues U."/>
            <person name="Blanchette R.A."/>
            <person name="Grigoriev I.V."/>
            <person name="Minto R.E."/>
            <person name="Hibbett D.S."/>
        </authorList>
    </citation>
    <scope>NUCLEOTIDE SEQUENCE [LARGE SCALE GENOMIC DNA]</scope>
    <source>
        <strain evidence="2 3">ATCC 64428</strain>
    </source>
</reference>
<accession>A0A0D7AJP8</accession>
<name>A0A0D7AJP8_9AGAR</name>
<evidence type="ECO:0000313" key="3">
    <source>
        <dbReference type="Proteomes" id="UP000054144"/>
    </source>
</evidence>
<dbReference type="Proteomes" id="UP000054144">
    <property type="component" value="Unassembled WGS sequence"/>
</dbReference>
<evidence type="ECO:0000313" key="2">
    <source>
        <dbReference type="EMBL" id="KIY52085.1"/>
    </source>
</evidence>
<sequence length="754" mass="82991">MTAHHQKHRPPSHPCESRRLVARAPRRPPCESPPPLPYLLRMWAANNADLIENVPVLEDEPLVAMPTSMRRRSSLKCPNNVDPQEFMSWVVPDEENDNEFSEFAISIREARDSGCMWEQICAVYAEKIGVLEALKAQIGGIVTKLGGAAGGCGDSTVFSRGPPMLMLPQRTQLAFIALLCHRSHCDSAPPRLVFPLATSVSPSWYSSRTTKLQMGACCMPICAGQVLQLLPNHCGGVLSADPKLSSLVMTSEEESSDFVFSVTIVVQTRHLQDGQITMQSHAFQHLKTNKTNVVQRNGVWCIHCATLLCAIQSQVSEPELVSPAAGLAMNTMGIHLHPDIHNVIFRAGLDNWFSARLSNTRTPTFGANKTLPIYGYRHLGQLSDISSSLELPARACSILRPLDMLAMDPDSGHQDTITFCRINAPFFDDPDFTHHFLLLVEQDDISHLLVPAARTGSHSTSPAMTDDGHLGETAAESSSSSMLSLSSEVGLQNATIGIQYIRQYINTAEFNGYALMKWSVEFPSLQPGFSLGVAQSSTSTHMPDTYTGSIFGSTSSSSDSFQMNDYDRNDFNNVDHSFDELFNNLATPSSDDVFHSSTSTSVYRPISHRDAAFISVEKSVLLVSTVSFDDIATAAGVTPAMASDARGHSTGHHRSLWDTVLQYYGLHRILDRIGISLPVGTQTIASHSLKSGVDVTSDIYECFQHICLWFKQNGYIDRHQRPNLKALDVYERGAAHLTMHKIGQNLTHIRTQQI</sequence>
<proteinExistence type="predicted"/>
<evidence type="ECO:0000256" key="1">
    <source>
        <dbReference type="SAM" id="MobiDB-lite"/>
    </source>
</evidence>
<feature type="region of interest" description="Disordered" evidence="1">
    <location>
        <begin position="1"/>
        <end position="29"/>
    </location>
</feature>
<gene>
    <name evidence="2" type="ORF">FISHEDRAFT_56305</name>
</gene>
<protein>
    <submittedName>
        <fullName evidence="2">Uncharacterized protein</fullName>
    </submittedName>
</protein>
<feature type="region of interest" description="Disordered" evidence="1">
    <location>
        <begin position="456"/>
        <end position="475"/>
    </location>
</feature>
<dbReference type="AlphaFoldDB" id="A0A0D7AJP8"/>
<organism evidence="2 3">
    <name type="scientific">Fistulina hepatica ATCC 64428</name>
    <dbReference type="NCBI Taxonomy" id="1128425"/>
    <lineage>
        <taxon>Eukaryota</taxon>
        <taxon>Fungi</taxon>
        <taxon>Dikarya</taxon>
        <taxon>Basidiomycota</taxon>
        <taxon>Agaricomycotina</taxon>
        <taxon>Agaricomycetes</taxon>
        <taxon>Agaricomycetidae</taxon>
        <taxon>Agaricales</taxon>
        <taxon>Fistulinaceae</taxon>
        <taxon>Fistulina</taxon>
    </lineage>
</organism>
<dbReference type="OrthoDB" id="3258282at2759"/>
<feature type="compositionally biased region" description="Basic residues" evidence="1">
    <location>
        <begin position="1"/>
        <end position="11"/>
    </location>
</feature>
<dbReference type="EMBL" id="KN881646">
    <property type="protein sequence ID" value="KIY52085.1"/>
    <property type="molecule type" value="Genomic_DNA"/>
</dbReference>
<keyword evidence="3" id="KW-1185">Reference proteome</keyword>